<proteinExistence type="predicted"/>
<dbReference type="KEGG" id="nwr:E3U44_10095"/>
<reference evidence="1 2" key="1">
    <citation type="submission" date="2019-03" db="EMBL/GenBank/DDBJ databases">
        <title>The genome sequence of Nitrosococcus wardiae strain D1FHST reveals the archetypal metabolic capacity of ammonia-oxidizing Gammaproteobacteria.</title>
        <authorList>
            <person name="Wang L."/>
            <person name="Lim C.K."/>
            <person name="Hanson T.E."/>
            <person name="Dang H."/>
            <person name="Klotz M.G."/>
        </authorList>
    </citation>
    <scope>NUCLEOTIDE SEQUENCE [LARGE SCALE GENOMIC DNA]</scope>
    <source>
        <strain evidence="1 2">D1FHS</strain>
    </source>
</reference>
<evidence type="ECO:0000313" key="1">
    <source>
        <dbReference type="EMBL" id="QBQ54820.1"/>
    </source>
</evidence>
<dbReference type="Pfam" id="PF13646">
    <property type="entry name" value="HEAT_2"/>
    <property type="match status" value="1"/>
</dbReference>
<protein>
    <submittedName>
        <fullName evidence="1">HEAT repeat domain-containing protein</fullName>
    </submittedName>
</protein>
<name>A0A4P7C001_9GAMM</name>
<gene>
    <name evidence="1" type="ORF">E3U44_10095</name>
</gene>
<dbReference type="EMBL" id="CP038033">
    <property type="protein sequence ID" value="QBQ54820.1"/>
    <property type="molecule type" value="Genomic_DNA"/>
</dbReference>
<dbReference type="InterPro" id="IPR016024">
    <property type="entry name" value="ARM-type_fold"/>
</dbReference>
<evidence type="ECO:0000313" key="2">
    <source>
        <dbReference type="Proteomes" id="UP000294325"/>
    </source>
</evidence>
<dbReference type="OrthoDB" id="5569166at2"/>
<sequence>MPVGKFLLLIPLFFIHSFLFAGETFHDRSQKLESISRNDGGLHLEVEQAPLEQIFRIIENETGIRLHASPMPQKWVTATCAGATLEVLKCVLGKEANLIYRYADKLSTDNPTPRLQDVWVLSSNPSKHRLPRETDHQIICGATEHSNNPIQHERQSVSEEEQIALSSLKQNEREKLSALARLSPNPTQREEALSRLALVDEADDESIRNILTEALGDRNPNVRAQAVSGLVRRNDPEKDDVLREALHDSDVGVRLMAVSNAGEDMALLEAALHDTDKIVRDLANMKLDQILRENPRQ</sequence>
<dbReference type="SUPFAM" id="SSF48371">
    <property type="entry name" value="ARM repeat"/>
    <property type="match status" value="1"/>
</dbReference>
<dbReference type="Gene3D" id="1.25.10.10">
    <property type="entry name" value="Leucine-rich Repeat Variant"/>
    <property type="match status" value="1"/>
</dbReference>
<dbReference type="InterPro" id="IPR011989">
    <property type="entry name" value="ARM-like"/>
</dbReference>
<keyword evidence="2" id="KW-1185">Reference proteome</keyword>
<dbReference type="AlphaFoldDB" id="A0A4P7C001"/>
<accession>A0A4P7C001</accession>
<organism evidence="1 2">
    <name type="scientific">Nitrosococcus wardiae</name>
    <dbReference type="NCBI Taxonomy" id="1814290"/>
    <lineage>
        <taxon>Bacteria</taxon>
        <taxon>Pseudomonadati</taxon>
        <taxon>Pseudomonadota</taxon>
        <taxon>Gammaproteobacteria</taxon>
        <taxon>Chromatiales</taxon>
        <taxon>Chromatiaceae</taxon>
        <taxon>Nitrosococcus</taxon>
    </lineage>
</organism>
<dbReference type="Proteomes" id="UP000294325">
    <property type="component" value="Chromosome"/>
</dbReference>
<dbReference type="RefSeq" id="WP_134358011.1">
    <property type="nucleotide sequence ID" value="NZ_CP038033.1"/>
</dbReference>